<reference evidence="2" key="1">
    <citation type="journal article" date="2019" name="Int. J. Syst. Evol. Microbiol.">
        <title>The Global Catalogue of Microorganisms (GCM) 10K type strain sequencing project: providing services to taxonomists for standard genome sequencing and annotation.</title>
        <authorList>
            <consortium name="The Broad Institute Genomics Platform"/>
            <consortium name="The Broad Institute Genome Sequencing Center for Infectious Disease"/>
            <person name="Wu L."/>
            <person name="Ma J."/>
        </authorList>
    </citation>
    <scope>NUCLEOTIDE SEQUENCE [LARGE SCALE GENOMIC DNA]</scope>
    <source>
        <strain evidence="2">JCM 17923</strain>
    </source>
</reference>
<keyword evidence="2" id="KW-1185">Reference proteome</keyword>
<comment type="caution">
    <text evidence="1">The sequence shown here is derived from an EMBL/GenBank/DDBJ whole genome shotgun (WGS) entry which is preliminary data.</text>
</comment>
<dbReference type="PANTHER" id="PTHR47473">
    <property type="entry name" value="BTA1P"/>
    <property type="match status" value="1"/>
</dbReference>
<dbReference type="InterPro" id="IPR021829">
    <property type="entry name" value="DUF3419"/>
</dbReference>
<evidence type="ECO:0000313" key="2">
    <source>
        <dbReference type="Proteomes" id="UP001501153"/>
    </source>
</evidence>
<organism evidence="1 2">
    <name type="scientific">Hymenobacter saemangeumensis</name>
    <dbReference type="NCBI Taxonomy" id="1084522"/>
    <lineage>
        <taxon>Bacteria</taxon>
        <taxon>Pseudomonadati</taxon>
        <taxon>Bacteroidota</taxon>
        <taxon>Cytophagia</taxon>
        <taxon>Cytophagales</taxon>
        <taxon>Hymenobacteraceae</taxon>
        <taxon>Hymenobacter</taxon>
    </lineage>
</organism>
<evidence type="ECO:0008006" key="3">
    <source>
        <dbReference type="Google" id="ProtNLM"/>
    </source>
</evidence>
<dbReference type="RefSeq" id="WP_345235578.1">
    <property type="nucleotide sequence ID" value="NZ_BAABGZ010000017.1"/>
</dbReference>
<evidence type="ECO:0000313" key="1">
    <source>
        <dbReference type="EMBL" id="GAA4354706.1"/>
    </source>
</evidence>
<proteinExistence type="predicted"/>
<sequence length="365" mass="40755">MNSEFHHVALDQLRYSLVWEGSATLYHALQLQPQDHALVITGAGCNVLNTLLAGPARVTAIDLNPEQNRLLALKCHVIAGHEQAVFHGLLGLAGPGEVSRTWQAVQPGLPAGEREFWAAFFAQHPGGLLGAGRLEAYVHGFLPTLDAALQDQLRTLFEFDTVAAQQAYFASVIEAYGQDDFRRQFISYFDAVNLSKGRDASLYKHTAASGGELFYQRWQQHVAQVLLRDNFFSRFFFFGAEGLPENILPPCYQSRNYEQLRARLPRLHITTGEATAYLLSEAGQGISKASLSNIFEYVSPAEFERVCQSLGQSPRQLRLVFWNLLQSQAPARSAAVPLLPEVSQQLSEQEACFYFENVRVLDWPI</sequence>
<name>A0ABP8IAG4_9BACT</name>
<dbReference type="PANTHER" id="PTHR47473:SF1">
    <property type="entry name" value="METHYLTRANSFERASE DOMAIN-CONTAINING PROTEIN"/>
    <property type="match status" value="1"/>
</dbReference>
<accession>A0ABP8IAG4</accession>
<dbReference type="Proteomes" id="UP001501153">
    <property type="component" value="Unassembled WGS sequence"/>
</dbReference>
<dbReference type="EMBL" id="BAABGZ010000017">
    <property type="protein sequence ID" value="GAA4354706.1"/>
    <property type="molecule type" value="Genomic_DNA"/>
</dbReference>
<dbReference type="Pfam" id="PF11899">
    <property type="entry name" value="DUF3419"/>
    <property type="match status" value="1"/>
</dbReference>
<gene>
    <name evidence="1" type="ORF">GCM10023185_16780</name>
</gene>
<protein>
    <recommendedName>
        <fullName evidence="3">DUF3419 family protein</fullName>
    </recommendedName>
</protein>